<keyword evidence="3 9" id="KW-0812">Transmembrane</keyword>
<feature type="non-terminal residue" evidence="10">
    <location>
        <position position="1"/>
    </location>
</feature>
<keyword evidence="4 9" id="KW-1133">Transmembrane helix</keyword>
<evidence type="ECO:0000256" key="9">
    <source>
        <dbReference type="SAM" id="Phobius"/>
    </source>
</evidence>
<dbReference type="GO" id="GO:0016020">
    <property type="term" value="C:membrane"/>
    <property type="evidence" value="ECO:0007669"/>
    <property type="project" value="UniProtKB-SubCell"/>
</dbReference>
<evidence type="ECO:0000256" key="4">
    <source>
        <dbReference type="ARBA" id="ARBA00022989"/>
    </source>
</evidence>
<dbReference type="Pfam" id="PF07947">
    <property type="entry name" value="YhhN"/>
    <property type="match status" value="1"/>
</dbReference>
<comment type="similarity">
    <text evidence="2">Belongs to the TMEM86 family.</text>
</comment>
<dbReference type="HOGENOM" id="CLU_1763385_0_0_1"/>
<protein>
    <recommendedName>
        <fullName evidence="6">lysoplasmalogenase</fullName>
        <ecNumber evidence="6">3.3.2.2</ecNumber>
    </recommendedName>
</protein>
<feature type="non-terminal residue" evidence="10">
    <location>
        <position position="148"/>
    </location>
</feature>
<dbReference type="EnsemblMetazoa" id="CapteT38528">
    <property type="protein sequence ID" value="CapteP38528"/>
    <property type="gene ID" value="CapteG38528"/>
</dbReference>
<evidence type="ECO:0000313" key="11">
    <source>
        <dbReference type="EnsemblMetazoa" id="CapteP38528"/>
    </source>
</evidence>
<feature type="transmembrane region" description="Helical" evidence="9">
    <location>
        <begin position="128"/>
        <end position="147"/>
    </location>
</feature>
<evidence type="ECO:0000313" key="10">
    <source>
        <dbReference type="EMBL" id="ELT96701.1"/>
    </source>
</evidence>
<proteinExistence type="inferred from homology"/>
<dbReference type="GO" id="GO:0047408">
    <property type="term" value="F:alkenylglycerophosphocholine hydrolase activity"/>
    <property type="evidence" value="ECO:0007669"/>
    <property type="project" value="UniProtKB-EC"/>
</dbReference>
<keyword evidence="5 9" id="KW-0472">Membrane</keyword>
<reference evidence="10 12" key="2">
    <citation type="journal article" date="2013" name="Nature">
        <title>Insights into bilaterian evolution from three spiralian genomes.</title>
        <authorList>
            <person name="Simakov O."/>
            <person name="Marletaz F."/>
            <person name="Cho S.J."/>
            <person name="Edsinger-Gonzales E."/>
            <person name="Havlak P."/>
            <person name="Hellsten U."/>
            <person name="Kuo D.H."/>
            <person name="Larsson T."/>
            <person name="Lv J."/>
            <person name="Arendt D."/>
            <person name="Savage R."/>
            <person name="Osoegawa K."/>
            <person name="de Jong P."/>
            <person name="Grimwood J."/>
            <person name="Chapman J.A."/>
            <person name="Shapiro H."/>
            <person name="Aerts A."/>
            <person name="Otillar R.P."/>
            <person name="Terry A.Y."/>
            <person name="Boore J.L."/>
            <person name="Grigoriev I.V."/>
            <person name="Lindberg D.R."/>
            <person name="Seaver E.C."/>
            <person name="Weisblat D.A."/>
            <person name="Putnam N.H."/>
            <person name="Rokhsar D.S."/>
        </authorList>
    </citation>
    <scope>NUCLEOTIDE SEQUENCE</scope>
    <source>
        <strain evidence="10 12">I ESC-2004</strain>
    </source>
</reference>
<evidence type="ECO:0000256" key="3">
    <source>
        <dbReference type="ARBA" id="ARBA00022692"/>
    </source>
</evidence>
<dbReference type="EMBL" id="AMQN01011181">
    <property type="status" value="NOT_ANNOTATED_CDS"/>
    <property type="molecule type" value="Genomic_DNA"/>
</dbReference>
<keyword evidence="12" id="KW-1185">Reference proteome</keyword>
<dbReference type="PANTHER" id="PTHR31885:SF6">
    <property type="entry name" value="GH04784P"/>
    <property type="match status" value="1"/>
</dbReference>
<name>R7TZ66_CAPTE</name>
<evidence type="ECO:0000256" key="2">
    <source>
        <dbReference type="ARBA" id="ARBA00007375"/>
    </source>
</evidence>
<dbReference type="Proteomes" id="UP000014760">
    <property type="component" value="Unassembled WGS sequence"/>
</dbReference>
<evidence type="ECO:0000256" key="1">
    <source>
        <dbReference type="ARBA" id="ARBA00004141"/>
    </source>
</evidence>
<dbReference type="EC" id="3.3.2.2" evidence="6"/>
<sequence>CMPVVQCLFIVLSSNSIEPAYKHYKNNIGHGLFLSICGDIVLVYQDHISRVTGGFLFCIAHLYYLRALGFKPFGAPATLATFIVTAFSILLFLSPGLHGVDGAFATFYVFLLSTVTWRCTVRFQTAPSLVNFLAFIGSLCFLASDFVL</sequence>
<feature type="transmembrane region" description="Helical" evidence="9">
    <location>
        <begin position="77"/>
        <end position="97"/>
    </location>
</feature>
<evidence type="ECO:0000256" key="8">
    <source>
        <dbReference type="ARBA" id="ARBA00049560"/>
    </source>
</evidence>
<accession>R7TZ66</accession>
<evidence type="ECO:0000256" key="5">
    <source>
        <dbReference type="ARBA" id="ARBA00023136"/>
    </source>
</evidence>
<evidence type="ECO:0000256" key="6">
    <source>
        <dbReference type="ARBA" id="ARBA00035673"/>
    </source>
</evidence>
<evidence type="ECO:0000313" key="12">
    <source>
        <dbReference type="Proteomes" id="UP000014760"/>
    </source>
</evidence>
<comment type="catalytic activity">
    <reaction evidence="8">
        <text>a 1-O-(1Z-alkenyl)-sn-glycero-3-phosphocholine + H2O = a 2,3-saturated aldehyde + sn-glycerol 3-phosphocholine</text>
        <dbReference type="Rhea" id="RHEA:22544"/>
        <dbReference type="ChEBI" id="CHEBI:15377"/>
        <dbReference type="ChEBI" id="CHEBI:16870"/>
        <dbReference type="ChEBI" id="CHEBI:73359"/>
        <dbReference type="ChEBI" id="CHEBI:77287"/>
        <dbReference type="EC" id="3.3.2.2"/>
    </reaction>
</comment>
<feature type="transmembrane region" description="Helical" evidence="9">
    <location>
        <begin position="103"/>
        <end position="121"/>
    </location>
</feature>
<organism evidence="10">
    <name type="scientific">Capitella teleta</name>
    <name type="common">Polychaete worm</name>
    <dbReference type="NCBI Taxonomy" id="283909"/>
    <lineage>
        <taxon>Eukaryota</taxon>
        <taxon>Metazoa</taxon>
        <taxon>Spiralia</taxon>
        <taxon>Lophotrochozoa</taxon>
        <taxon>Annelida</taxon>
        <taxon>Polychaeta</taxon>
        <taxon>Sedentaria</taxon>
        <taxon>Scolecida</taxon>
        <taxon>Capitellidae</taxon>
        <taxon>Capitella</taxon>
    </lineage>
</organism>
<reference evidence="12" key="1">
    <citation type="submission" date="2012-12" db="EMBL/GenBank/DDBJ databases">
        <authorList>
            <person name="Hellsten U."/>
            <person name="Grimwood J."/>
            <person name="Chapman J.A."/>
            <person name="Shapiro H."/>
            <person name="Aerts A."/>
            <person name="Otillar R.P."/>
            <person name="Terry A.Y."/>
            <person name="Boore J.L."/>
            <person name="Simakov O."/>
            <person name="Marletaz F."/>
            <person name="Cho S.-J."/>
            <person name="Edsinger-Gonzales E."/>
            <person name="Havlak P."/>
            <person name="Kuo D.-H."/>
            <person name="Larsson T."/>
            <person name="Lv J."/>
            <person name="Arendt D."/>
            <person name="Savage R."/>
            <person name="Osoegawa K."/>
            <person name="de Jong P."/>
            <person name="Lindberg D.R."/>
            <person name="Seaver E.C."/>
            <person name="Weisblat D.A."/>
            <person name="Putnam N.H."/>
            <person name="Grigoriev I.V."/>
            <person name="Rokhsar D.S."/>
        </authorList>
    </citation>
    <scope>NUCLEOTIDE SEQUENCE</scope>
    <source>
        <strain evidence="12">I ESC-2004</strain>
    </source>
</reference>
<dbReference type="AlphaFoldDB" id="R7TZ66"/>
<reference evidence="11" key="3">
    <citation type="submission" date="2015-06" db="UniProtKB">
        <authorList>
            <consortium name="EnsemblMetazoa"/>
        </authorList>
    </citation>
    <scope>IDENTIFICATION</scope>
</reference>
<gene>
    <name evidence="10" type="ORF">CAPTEDRAFT_38528</name>
</gene>
<dbReference type="EMBL" id="KB308745">
    <property type="protein sequence ID" value="ELT96701.1"/>
    <property type="molecule type" value="Genomic_DNA"/>
</dbReference>
<comment type="subcellular location">
    <subcellularLocation>
        <location evidence="1">Membrane</location>
        <topology evidence="1">Multi-pass membrane protein</topology>
    </subcellularLocation>
</comment>
<feature type="transmembrane region" description="Helical" evidence="9">
    <location>
        <begin position="48"/>
        <end position="65"/>
    </location>
</feature>
<comment type="catalytic activity">
    <reaction evidence="7">
        <text>a 1-O-(1Z-alkenyl)-sn-glycero-3-phosphoethanolamine + H2O = a 2,3-saturated aldehyde + sn-glycero-3-phosphoethanolamine</text>
        <dbReference type="Rhea" id="RHEA:16905"/>
        <dbReference type="ChEBI" id="CHEBI:15377"/>
        <dbReference type="ChEBI" id="CHEBI:73359"/>
        <dbReference type="ChEBI" id="CHEBI:77288"/>
        <dbReference type="ChEBI" id="CHEBI:143890"/>
        <dbReference type="EC" id="3.3.2.2"/>
    </reaction>
</comment>
<evidence type="ECO:0000256" key="7">
    <source>
        <dbReference type="ARBA" id="ARBA00049458"/>
    </source>
</evidence>
<dbReference type="InterPro" id="IPR012506">
    <property type="entry name" value="TMEM86B-like"/>
</dbReference>
<dbReference type="PANTHER" id="PTHR31885">
    <property type="entry name" value="GH04784P"/>
    <property type="match status" value="1"/>
</dbReference>